<keyword evidence="9" id="KW-1185">Reference proteome</keyword>
<evidence type="ECO:0000313" key="8">
    <source>
        <dbReference type="EMBL" id="KAL2048484.1"/>
    </source>
</evidence>
<dbReference type="InterPro" id="IPR001128">
    <property type="entry name" value="Cyt_P450"/>
</dbReference>
<name>A0ABR4AV21_9LECA</name>
<evidence type="ECO:0000256" key="7">
    <source>
        <dbReference type="SAM" id="Phobius"/>
    </source>
</evidence>
<dbReference type="PANTHER" id="PTHR24305">
    <property type="entry name" value="CYTOCHROME P450"/>
    <property type="match status" value="1"/>
</dbReference>
<keyword evidence="7" id="KW-0472">Membrane</keyword>
<keyword evidence="5" id="KW-0408">Iron</keyword>
<evidence type="ECO:0000256" key="2">
    <source>
        <dbReference type="ARBA" id="ARBA00010617"/>
    </source>
</evidence>
<organism evidence="8 9">
    <name type="scientific">Stereocaulon virgatum</name>
    <dbReference type="NCBI Taxonomy" id="373712"/>
    <lineage>
        <taxon>Eukaryota</taxon>
        <taxon>Fungi</taxon>
        <taxon>Dikarya</taxon>
        <taxon>Ascomycota</taxon>
        <taxon>Pezizomycotina</taxon>
        <taxon>Lecanoromycetes</taxon>
        <taxon>OSLEUM clade</taxon>
        <taxon>Lecanoromycetidae</taxon>
        <taxon>Lecanorales</taxon>
        <taxon>Lecanorineae</taxon>
        <taxon>Stereocaulaceae</taxon>
        <taxon>Stereocaulon</taxon>
    </lineage>
</organism>
<keyword evidence="7" id="KW-0812">Transmembrane</keyword>
<dbReference type="Gene3D" id="1.10.630.10">
    <property type="entry name" value="Cytochrome P450"/>
    <property type="match status" value="1"/>
</dbReference>
<gene>
    <name evidence="8" type="ORF">N7G274_000396</name>
</gene>
<evidence type="ECO:0000256" key="4">
    <source>
        <dbReference type="ARBA" id="ARBA00023002"/>
    </source>
</evidence>
<dbReference type="SUPFAM" id="SSF48264">
    <property type="entry name" value="Cytochrome P450"/>
    <property type="match status" value="1"/>
</dbReference>
<dbReference type="InterPro" id="IPR036396">
    <property type="entry name" value="Cyt_P450_sf"/>
</dbReference>
<dbReference type="InterPro" id="IPR002401">
    <property type="entry name" value="Cyt_P450_E_grp-I"/>
</dbReference>
<dbReference type="EMBL" id="JBEFKJ010000001">
    <property type="protein sequence ID" value="KAL2048484.1"/>
    <property type="molecule type" value="Genomic_DNA"/>
</dbReference>
<protein>
    <recommendedName>
        <fullName evidence="10">Cytochrome P450</fullName>
    </recommendedName>
</protein>
<reference evidence="8 9" key="1">
    <citation type="submission" date="2024-09" db="EMBL/GenBank/DDBJ databases">
        <title>Rethinking Asexuality: The Enigmatic Case of Functional Sexual Genes in Lepraria (Stereocaulaceae).</title>
        <authorList>
            <person name="Doellman M."/>
            <person name="Sun Y."/>
            <person name="Barcenas-Pena A."/>
            <person name="Lumbsch H.T."/>
            <person name="Grewe F."/>
        </authorList>
    </citation>
    <scope>NUCLEOTIDE SEQUENCE [LARGE SCALE GENOMIC DNA]</scope>
    <source>
        <strain evidence="8 9">Mercado 3170</strain>
    </source>
</reference>
<feature type="transmembrane region" description="Helical" evidence="7">
    <location>
        <begin position="33"/>
        <end position="52"/>
    </location>
</feature>
<dbReference type="PANTHER" id="PTHR24305:SF187">
    <property type="entry name" value="P450, PUTATIVE (EUROFUNG)-RELATED"/>
    <property type="match status" value="1"/>
</dbReference>
<evidence type="ECO:0000256" key="3">
    <source>
        <dbReference type="ARBA" id="ARBA00022723"/>
    </source>
</evidence>
<evidence type="ECO:0000256" key="6">
    <source>
        <dbReference type="ARBA" id="ARBA00023033"/>
    </source>
</evidence>
<evidence type="ECO:0000256" key="5">
    <source>
        <dbReference type="ARBA" id="ARBA00023004"/>
    </source>
</evidence>
<accession>A0ABR4AV21</accession>
<comment type="similarity">
    <text evidence="2">Belongs to the cytochrome P450 family.</text>
</comment>
<keyword evidence="7" id="KW-1133">Transmembrane helix</keyword>
<sequence>MSLPAQCTLSAAVGVLSHICIFIRGEHHLRAPFLFRLYVFLAATLFLSQNLIRSYNVREAGYISALLISSYAAALFSSMAIYRVFFHRLRGFPGPPLAKVSKLWHMLKVLDAKQYLFLDALREQYGDYVRTGPNELTIFDPRAVTAIHGPDSTCRKADWYDNLKPLTAVNTIRVRSVHDKRRKIWDMGFSQKALDVYEPRVLYYAEQLATALTASEGKPVNVSAWFSYLAFDIMSDLSFGKPFHMVRDGKSHYVRDLLVKGIMVLGPLTPVPWLFHLAGSLPRMTKDWLAYRAWVLVQLKERMQMEAEKSNVMSWLIKASEDDDKWDMSWLEGDAVSMVVAGSEPEASTLVFLFYYLAKLPGKQAKVRAELEAASFPTEARTLQSLPTLNGCIYEALRLHPPLPSGCLRITPPEGLNIDGRFVPGNSTVLTPAYSLGRLESCFENAKEFVPERWSERPEMLRDKTAWIPFNIGHYACVGRNLGLMELRIVTAMLLREFDISLAPGDDGTELLEDTRDAFASAPGKLELVFQARQ</sequence>
<evidence type="ECO:0008006" key="10">
    <source>
        <dbReference type="Google" id="ProtNLM"/>
    </source>
</evidence>
<feature type="transmembrane region" description="Helical" evidence="7">
    <location>
        <begin position="64"/>
        <end position="85"/>
    </location>
</feature>
<evidence type="ECO:0000313" key="9">
    <source>
        <dbReference type="Proteomes" id="UP001590950"/>
    </source>
</evidence>
<comment type="caution">
    <text evidence="8">The sequence shown here is derived from an EMBL/GenBank/DDBJ whole genome shotgun (WGS) entry which is preliminary data.</text>
</comment>
<dbReference type="PRINTS" id="PR00385">
    <property type="entry name" value="P450"/>
</dbReference>
<keyword evidence="4" id="KW-0560">Oxidoreductase</keyword>
<dbReference type="PRINTS" id="PR00463">
    <property type="entry name" value="EP450I"/>
</dbReference>
<dbReference type="Pfam" id="PF00067">
    <property type="entry name" value="p450"/>
    <property type="match status" value="1"/>
</dbReference>
<comment type="cofactor">
    <cofactor evidence="1">
        <name>heme</name>
        <dbReference type="ChEBI" id="CHEBI:30413"/>
    </cofactor>
</comment>
<proteinExistence type="inferred from homology"/>
<dbReference type="CDD" id="cd11061">
    <property type="entry name" value="CYP67-like"/>
    <property type="match status" value="1"/>
</dbReference>
<dbReference type="Proteomes" id="UP001590950">
    <property type="component" value="Unassembled WGS sequence"/>
</dbReference>
<keyword evidence="6" id="KW-0503">Monooxygenase</keyword>
<evidence type="ECO:0000256" key="1">
    <source>
        <dbReference type="ARBA" id="ARBA00001971"/>
    </source>
</evidence>
<keyword evidence="3" id="KW-0479">Metal-binding</keyword>
<dbReference type="InterPro" id="IPR050121">
    <property type="entry name" value="Cytochrome_P450_monoxygenase"/>
</dbReference>